<keyword evidence="2" id="KW-1185">Reference proteome</keyword>
<reference evidence="1 2" key="1">
    <citation type="submission" date="2019-02" db="EMBL/GenBank/DDBJ databases">
        <title>Deep-cultivation of Planctomycetes and their phenomic and genomic characterization uncovers novel biology.</title>
        <authorList>
            <person name="Wiegand S."/>
            <person name="Jogler M."/>
            <person name="Boedeker C."/>
            <person name="Pinto D."/>
            <person name="Vollmers J."/>
            <person name="Rivas-Marin E."/>
            <person name="Kohn T."/>
            <person name="Peeters S.H."/>
            <person name="Heuer A."/>
            <person name="Rast P."/>
            <person name="Oberbeckmann S."/>
            <person name="Bunk B."/>
            <person name="Jeske O."/>
            <person name="Meyerdierks A."/>
            <person name="Storesund J.E."/>
            <person name="Kallscheuer N."/>
            <person name="Luecker S."/>
            <person name="Lage O.M."/>
            <person name="Pohl T."/>
            <person name="Merkel B.J."/>
            <person name="Hornburger P."/>
            <person name="Mueller R.-W."/>
            <person name="Bruemmer F."/>
            <person name="Labrenz M."/>
            <person name="Spormann A.M."/>
            <person name="Op Den Camp H."/>
            <person name="Overmann J."/>
            <person name="Amann R."/>
            <person name="Jetten M.S.M."/>
            <person name="Mascher T."/>
            <person name="Medema M.H."/>
            <person name="Devos D.P."/>
            <person name="Kaster A.-K."/>
            <person name="Ovreas L."/>
            <person name="Rohde M."/>
            <person name="Galperin M.Y."/>
            <person name="Jogler C."/>
        </authorList>
    </citation>
    <scope>NUCLEOTIDE SEQUENCE [LARGE SCALE GENOMIC DNA]</scope>
    <source>
        <strain evidence="1 2">Pla52n</strain>
    </source>
</reference>
<gene>
    <name evidence="1" type="ORF">Pla52n_63800</name>
</gene>
<sequence>MNEFTDAELIAFLDEALLPERASELESLLRSDSSLRSRLIEVRGRENAGLHTIGAIWRRSRLSCPSRDELGQYLLGTLDDEPAEYIEFHLHQIGCRYCSANLDDLRSDQDAAAAASTRRRRYFQTSAGYLQGRPDA</sequence>
<dbReference type="Proteomes" id="UP000320176">
    <property type="component" value="Unassembled WGS sequence"/>
</dbReference>
<comment type="caution">
    <text evidence="1">The sequence shown here is derived from an EMBL/GenBank/DDBJ whole genome shotgun (WGS) entry which is preliminary data.</text>
</comment>
<name>A0A5C6A0L6_9BACT</name>
<evidence type="ECO:0000313" key="2">
    <source>
        <dbReference type="Proteomes" id="UP000320176"/>
    </source>
</evidence>
<organism evidence="1 2">
    <name type="scientific">Stieleria varia</name>
    <dbReference type="NCBI Taxonomy" id="2528005"/>
    <lineage>
        <taxon>Bacteria</taxon>
        <taxon>Pseudomonadati</taxon>
        <taxon>Planctomycetota</taxon>
        <taxon>Planctomycetia</taxon>
        <taxon>Pirellulales</taxon>
        <taxon>Pirellulaceae</taxon>
        <taxon>Stieleria</taxon>
    </lineage>
</organism>
<evidence type="ECO:0000313" key="1">
    <source>
        <dbReference type="EMBL" id="TWT92083.1"/>
    </source>
</evidence>
<dbReference type="OrthoDB" id="285502at2"/>
<dbReference type="AlphaFoldDB" id="A0A5C6A0L6"/>
<accession>A0A5C6A0L6</accession>
<dbReference type="RefSeq" id="WP_146523291.1">
    <property type="nucleotide sequence ID" value="NZ_CP151726.1"/>
</dbReference>
<protein>
    <submittedName>
        <fullName evidence="1">Uncharacterized protein</fullName>
    </submittedName>
</protein>
<proteinExistence type="predicted"/>
<dbReference type="EMBL" id="SJPN01000012">
    <property type="protein sequence ID" value="TWT92083.1"/>
    <property type="molecule type" value="Genomic_DNA"/>
</dbReference>